<organism evidence="2 3">
    <name type="scientific">Pseudotabrizicola alkalilacus</name>
    <dbReference type="NCBI Taxonomy" id="2305252"/>
    <lineage>
        <taxon>Bacteria</taxon>
        <taxon>Pseudomonadati</taxon>
        <taxon>Pseudomonadota</taxon>
        <taxon>Alphaproteobacteria</taxon>
        <taxon>Rhodobacterales</taxon>
        <taxon>Paracoccaceae</taxon>
        <taxon>Pseudotabrizicola</taxon>
    </lineage>
</organism>
<gene>
    <name evidence="2" type="ORF">D1012_21295</name>
</gene>
<dbReference type="Proteomes" id="UP000284547">
    <property type="component" value="Unassembled WGS sequence"/>
</dbReference>
<evidence type="ECO:0000313" key="3">
    <source>
        <dbReference type="Proteomes" id="UP000284547"/>
    </source>
</evidence>
<protein>
    <submittedName>
        <fullName evidence="2">Uncharacterized protein</fullName>
    </submittedName>
</protein>
<dbReference type="OrthoDB" id="7880944at2"/>
<evidence type="ECO:0000256" key="1">
    <source>
        <dbReference type="SAM" id="MobiDB-lite"/>
    </source>
</evidence>
<dbReference type="AlphaFoldDB" id="A0A411YWS5"/>
<feature type="compositionally biased region" description="Low complexity" evidence="1">
    <location>
        <begin position="101"/>
        <end position="117"/>
    </location>
</feature>
<dbReference type="RefSeq" id="WP_118156135.1">
    <property type="nucleotide sequence ID" value="NZ_QWEY01000020.1"/>
</dbReference>
<sequence>MFPQGSPKLKTSITMPIAKAITPMLDALAPKPKASLTARDVVEMNRTAILGALQKGYNFSDIAEKMVTAGVKISGSTLAHYVRDKGPTAQTLGAAKKKAKASSPQPKTSASQPAPAAMNQAPSPGYGSATPAKTQGARHAPAPAPQASRLPG</sequence>
<evidence type="ECO:0000313" key="2">
    <source>
        <dbReference type="EMBL" id="RGP35183.1"/>
    </source>
</evidence>
<feature type="region of interest" description="Disordered" evidence="1">
    <location>
        <begin position="89"/>
        <end position="152"/>
    </location>
</feature>
<proteinExistence type="predicted"/>
<accession>A0A411YWS5</accession>
<keyword evidence="3" id="KW-1185">Reference proteome</keyword>
<dbReference type="EMBL" id="QWEY01000020">
    <property type="protein sequence ID" value="RGP35183.1"/>
    <property type="molecule type" value="Genomic_DNA"/>
</dbReference>
<reference evidence="2 3" key="1">
    <citation type="submission" date="2018-08" db="EMBL/GenBank/DDBJ databases">
        <title>Flavobacterium tibetense sp. nov., isolated from a wetland YonghuCo on Tibetan Plateau.</title>
        <authorList>
            <person name="Phurbu D."/>
            <person name="Lu H."/>
            <person name="Xing P."/>
        </authorList>
    </citation>
    <scope>NUCLEOTIDE SEQUENCE [LARGE SCALE GENOMIC DNA]</scope>
    <source>
        <strain evidence="2 3">DJC</strain>
    </source>
</reference>
<comment type="caution">
    <text evidence="2">The sequence shown here is derived from an EMBL/GenBank/DDBJ whole genome shotgun (WGS) entry which is preliminary data.</text>
</comment>
<name>A0A411YWS5_9RHOB</name>